<dbReference type="KEGG" id="parq:DSM112329_03212"/>
<dbReference type="EMBL" id="CP114014">
    <property type="protein sequence ID" value="XAY06343.1"/>
    <property type="molecule type" value="Genomic_DNA"/>
</dbReference>
<sequence>MSESLIVDGLTFSVARSDRRKTTAIAIERDGTLVLQAPTDLDDADLADAARSRVEWVHRKLAERLLRADLADKAFVAGASFRYLGRTYRLTFTGDLDGVVCKDGRLHVPTHDRADAEKMLRDWYSSRGRAWLPARLGPWCDRLGIDPVEIKVLDLGYRWASMSTNDVMNIHWQAMSLPPKMIDYLFVHELAHLDHPTHDRAFWRAVLRVMPDADDRRAWLRRNASGW</sequence>
<dbReference type="Pfam" id="PF01863">
    <property type="entry name" value="YgjP-like"/>
    <property type="match status" value="1"/>
</dbReference>
<name>A0AAU7AXH0_9ACTN</name>
<evidence type="ECO:0000259" key="1">
    <source>
        <dbReference type="Pfam" id="PF01863"/>
    </source>
</evidence>
<reference evidence="2" key="1">
    <citation type="submission" date="2022-12" db="EMBL/GenBank/DDBJ databases">
        <title>Paraconexibacter alkalitolerans sp. nov. and Baekduia alba sp. nov., isolated from soil and emended description of the genera Paraconexibacter (Chun et al., 2020) and Baekduia (An et al., 2020).</title>
        <authorList>
            <person name="Vieira S."/>
            <person name="Huber K.J."/>
            <person name="Geppert A."/>
            <person name="Wolf J."/>
            <person name="Neumann-Schaal M."/>
            <person name="Muesken M."/>
            <person name="Overmann J."/>
        </authorList>
    </citation>
    <scope>NUCLEOTIDE SEQUENCE</scope>
    <source>
        <strain evidence="2">AEG42_29</strain>
    </source>
</reference>
<feature type="domain" description="YgjP-like metallopeptidase" evidence="1">
    <location>
        <begin position="21"/>
        <end position="223"/>
    </location>
</feature>
<dbReference type="PANTHER" id="PTHR30399">
    <property type="entry name" value="UNCHARACTERIZED PROTEIN YGJP"/>
    <property type="match status" value="1"/>
</dbReference>
<proteinExistence type="predicted"/>
<accession>A0AAU7AXH0</accession>
<evidence type="ECO:0000313" key="2">
    <source>
        <dbReference type="EMBL" id="XAY06343.1"/>
    </source>
</evidence>
<dbReference type="InterPro" id="IPR002725">
    <property type="entry name" value="YgjP-like_metallopeptidase"/>
</dbReference>
<protein>
    <recommendedName>
        <fullName evidence="1">YgjP-like metallopeptidase domain-containing protein</fullName>
    </recommendedName>
</protein>
<gene>
    <name evidence="2" type="ORF">DSM112329_03212</name>
</gene>
<dbReference type="PANTHER" id="PTHR30399:SF1">
    <property type="entry name" value="UTP PYROPHOSPHATASE"/>
    <property type="match status" value="1"/>
</dbReference>
<dbReference type="InterPro" id="IPR053136">
    <property type="entry name" value="UTP_pyrophosphatase-like"/>
</dbReference>
<organism evidence="2">
    <name type="scientific">Paraconexibacter sp. AEG42_29</name>
    <dbReference type="NCBI Taxonomy" id="2997339"/>
    <lineage>
        <taxon>Bacteria</taxon>
        <taxon>Bacillati</taxon>
        <taxon>Actinomycetota</taxon>
        <taxon>Thermoleophilia</taxon>
        <taxon>Solirubrobacterales</taxon>
        <taxon>Paraconexibacteraceae</taxon>
        <taxon>Paraconexibacter</taxon>
    </lineage>
</organism>
<dbReference type="Gene3D" id="3.30.2010.10">
    <property type="entry name" value="Metalloproteases ('zincins'), catalytic domain"/>
    <property type="match status" value="1"/>
</dbReference>
<dbReference type="CDD" id="cd07344">
    <property type="entry name" value="M48_yhfN_like"/>
    <property type="match status" value="1"/>
</dbReference>
<dbReference type="AlphaFoldDB" id="A0AAU7AXH0"/>